<evidence type="ECO:0000256" key="2">
    <source>
        <dbReference type="ARBA" id="ARBA00022490"/>
    </source>
</evidence>
<feature type="compositionally biased region" description="Polar residues" evidence="5">
    <location>
        <begin position="942"/>
        <end position="952"/>
    </location>
</feature>
<dbReference type="PANTHER" id="PTHR19336:SF9">
    <property type="entry name" value="SPINDLE POLE BODY PROTEIN PPC89"/>
    <property type="match status" value="1"/>
</dbReference>
<feature type="region of interest" description="Disordered" evidence="5">
    <location>
        <begin position="781"/>
        <end position="849"/>
    </location>
</feature>
<organism evidence="8 9">
    <name type="scientific">Piloderma croceum (strain F 1598)</name>
    <dbReference type="NCBI Taxonomy" id="765440"/>
    <lineage>
        <taxon>Eukaryota</taxon>
        <taxon>Fungi</taxon>
        <taxon>Dikarya</taxon>
        <taxon>Basidiomycota</taxon>
        <taxon>Agaricomycotina</taxon>
        <taxon>Agaricomycetes</taxon>
        <taxon>Agaricomycetidae</taxon>
        <taxon>Atheliales</taxon>
        <taxon>Atheliaceae</taxon>
        <taxon>Piloderma</taxon>
    </lineage>
</organism>
<evidence type="ECO:0000259" key="6">
    <source>
        <dbReference type="Pfam" id="PF06657"/>
    </source>
</evidence>
<sequence length="964" mass="106829">MRSPARQSSPLRAGPIRGDELEHSRIQLEHNLPHNTDLSLHLSSHPEDSDHNYESSVEYPRHNSGPEPFAINAFASFDGDNFVGDMDSHLHAWSYRTADDDDGGVNPYGGESMSTAAHHASALTLSAGLRGHAGGGRREVSMSGAEYDPDRPLGDMTAAAGSRFSMFDIDASKSRYQAASAIAFDPLVVDDTAELDRVLQSGHAATAASLAARLRPTAESTSSGSDTDSSTRSNRPKLTEALHRVAAFSPKRPKSTQPVRAHLNHTQNLTRAAGPSTFQRSNSSPPRGTSKKDENDFPTPKPPPKRSSVHRPEVIVQPPTPSTVGSKFTKMAKGLARDIEAEQRVIWGAAIRDGDKEDDILAQSTVRERKGKSRASGGVERNPFSDIGNALSSDRRATPRAPVVHLPDVTGLTSAVASPAKNGMDYHAYEADEEPREAEARFLSVLASVQSKLAHLESENAISRRRVRELERELDACKIEVARERSRVMERESVIVQQREDVQRQTQRTETLAKGKGKAKTTRFEDDGELEERYRGVVEEKKALKALIVTLRTHLARLTSELSSHQQLLSELRVLRERDARTLRDKSAEVERLREEVEKLASEVEVLKGVVEEGLNERRAMKQVQEKSDEEESALAPQADRMTRTDRATLGSSTNAKPSSRRFIDGEELDRISLELEERRSDRSREAGDDGDCLRRDNLAPSPSTAARGPPMPVDQAQSTSRPAAPITANPSRRPSHGRSKPAMVADDDSSAIPFPQIRGGHLERLFFSAPEHNAKTCTVCHRRRRQPDSPSWIPRRENRDMRARVEDTDTDDEDEGFVEGPDTQSKGKGKQREHVTFSQDPTQWRRDAGLPPQTVLARVLRELEDDFTHYKSIYVELAEQYGLMDAASNVSKRNVLAEHLREVIDILEQKGDQIASLYDLLAFKDKPVSESVVPDNRRTRSGPTAETSSWGKSRGLKRHPTFA</sequence>
<dbReference type="PANTHER" id="PTHR19336">
    <property type="entry name" value="UNCHARACTERIZED DUF1167"/>
    <property type="match status" value="1"/>
</dbReference>
<keyword evidence="3" id="KW-0206">Cytoskeleton</keyword>
<dbReference type="HOGENOM" id="CLU_007735_0_0_1"/>
<name>A0A0C3CGW8_PILCF</name>
<feature type="region of interest" description="Disordered" evidence="5">
    <location>
        <begin position="679"/>
        <end position="753"/>
    </location>
</feature>
<dbReference type="Proteomes" id="UP000054166">
    <property type="component" value="Unassembled WGS sequence"/>
</dbReference>
<feature type="region of interest" description="Disordered" evidence="5">
    <location>
        <begin position="620"/>
        <end position="666"/>
    </location>
</feature>
<dbReference type="Pfam" id="PF06657">
    <property type="entry name" value="Cep57_MT_bd"/>
    <property type="match status" value="1"/>
</dbReference>
<evidence type="ECO:0000313" key="9">
    <source>
        <dbReference type="Proteomes" id="UP000054166"/>
    </source>
</evidence>
<accession>A0A0C3CGW8</accession>
<reference evidence="8 9" key="1">
    <citation type="submission" date="2014-04" db="EMBL/GenBank/DDBJ databases">
        <authorList>
            <consortium name="DOE Joint Genome Institute"/>
            <person name="Kuo A."/>
            <person name="Tarkka M."/>
            <person name="Buscot F."/>
            <person name="Kohler A."/>
            <person name="Nagy L.G."/>
            <person name="Floudas D."/>
            <person name="Copeland A."/>
            <person name="Barry K.W."/>
            <person name="Cichocki N."/>
            <person name="Veneault-Fourrey C."/>
            <person name="LaButti K."/>
            <person name="Lindquist E.A."/>
            <person name="Lipzen A."/>
            <person name="Lundell T."/>
            <person name="Morin E."/>
            <person name="Murat C."/>
            <person name="Sun H."/>
            <person name="Tunlid A."/>
            <person name="Henrissat B."/>
            <person name="Grigoriev I.V."/>
            <person name="Hibbett D.S."/>
            <person name="Martin F."/>
            <person name="Nordberg H.P."/>
            <person name="Cantor M.N."/>
            <person name="Hua S.X."/>
        </authorList>
    </citation>
    <scope>NUCLEOTIDE SEQUENCE [LARGE SCALE GENOMIC DNA]</scope>
    <source>
        <strain evidence="8 9">F 1598</strain>
    </source>
</reference>
<evidence type="ECO:0000313" key="8">
    <source>
        <dbReference type="EMBL" id="KIM88997.1"/>
    </source>
</evidence>
<protein>
    <recommendedName>
        <fullName evidence="10">Cep57 centrosome microtubule-binding domain-containing protein</fullName>
    </recommendedName>
</protein>
<feature type="coiled-coil region" evidence="4">
    <location>
        <begin position="555"/>
        <end position="610"/>
    </location>
</feature>
<gene>
    <name evidence="8" type="ORF">PILCRDRAFT_812885</name>
</gene>
<feature type="region of interest" description="Disordered" evidence="5">
    <location>
        <begin position="267"/>
        <end position="328"/>
    </location>
</feature>
<dbReference type="GO" id="GO:0005815">
    <property type="term" value="C:microtubule organizing center"/>
    <property type="evidence" value="ECO:0007669"/>
    <property type="project" value="UniProtKB-SubCell"/>
</dbReference>
<comment type="subcellular location">
    <subcellularLocation>
        <location evidence="1">Cytoplasm</location>
        <location evidence="1">Cytoskeleton</location>
        <location evidence="1">Microtubule organizing center</location>
    </subcellularLocation>
</comment>
<dbReference type="InParanoid" id="A0A0C3CGW8"/>
<proteinExistence type="predicted"/>
<dbReference type="InterPro" id="IPR051756">
    <property type="entry name" value="Centrosomal_MT-associated"/>
</dbReference>
<evidence type="ECO:0000256" key="4">
    <source>
        <dbReference type="SAM" id="Coils"/>
    </source>
</evidence>
<evidence type="ECO:0000259" key="7">
    <source>
        <dbReference type="Pfam" id="PF14197"/>
    </source>
</evidence>
<feature type="compositionally biased region" description="Basic and acidic residues" evidence="5">
    <location>
        <begin position="679"/>
        <end position="698"/>
    </location>
</feature>
<dbReference type="InterPro" id="IPR025925">
    <property type="entry name" value="PPC89_CLD"/>
</dbReference>
<dbReference type="InterPro" id="IPR024957">
    <property type="entry name" value="Cep57_MT-bd_dom"/>
</dbReference>
<keyword evidence="4" id="KW-0175">Coiled coil</keyword>
<feature type="compositionally biased region" description="Polar residues" evidence="5">
    <location>
        <begin position="33"/>
        <end position="42"/>
    </location>
</feature>
<feature type="compositionally biased region" description="Acidic residues" evidence="5">
    <location>
        <begin position="809"/>
        <end position="818"/>
    </location>
</feature>
<dbReference type="Pfam" id="PF14197">
    <property type="entry name" value="Cep57_CLD_2"/>
    <property type="match status" value="1"/>
</dbReference>
<feature type="compositionally biased region" description="Low complexity" evidence="5">
    <location>
        <begin position="210"/>
        <end position="233"/>
    </location>
</feature>
<feature type="domain" description="PPC89 centrosome localisation" evidence="7">
    <location>
        <begin position="544"/>
        <end position="607"/>
    </location>
</feature>
<feature type="region of interest" description="Disordered" evidence="5">
    <location>
        <begin position="210"/>
        <end position="237"/>
    </location>
</feature>
<dbReference type="GO" id="GO:0008017">
    <property type="term" value="F:microtubule binding"/>
    <property type="evidence" value="ECO:0007669"/>
    <property type="project" value="InterPro"/>
</dbReference>
<feature type="compositionally biased region" description="Basic and acidic residues" evidence="5">
    <location>
        <begin position="17"/>
        <end position="32"/>
    </location>
</feature>
<feature type="compositionally biased region" description="Basic and acidic residues" evidence="5">
    <location>
        <begin position="795"/>
        <end position="808"/>
    </location>
</feature>
<dbReference type="OrthoDB" id="76453at2759"/>
<keyword evidence="2" id="KW-0963">Cytoplasm</keyword>
<feature type="domain" description="Cep57 centrosome microtubule-binding" evidence="6">
    <location>
        <begin position="851"/>
        <end position="921"/>
    </location>
</feature>
<feature type="region of interest" description="Disordered" evidence="5">
    <location>
        <begin position="1"/>
        <end position="64"/>
    </location>
</feature>
<reference evidence="9" key="2">
    <citation type="submission" date="2015-01" db="EMBL/GenBank/DDBJ databases">
        <title>Evolutionary Origins and Diversification of the Mycorrhizal Mutualists.</title>
        <authorList>
            <consortium name="DOE Joint Genome Institute"/>
            <consortium name="Mycorrhizal Genomics Consortium"/>
            <person name="Kohler A."/>
            <person name="Kuo A."/>
            <person name="Nagy L.G."/>
            <person name="Floudas D."/>
            <person name="Copeland A."/>
            <person name="Barry K.W."/>
            <person name="Cichocki N."/>
            <person name="Veneault-Fourrey C."/>
            <person name="LaButti K."/>
            <person name="Lindquist E.A."/>
            <person name="Lipzen A."/>
            <person name="Lundell T."/>
            <person name="Morin E."/>
            <person name="Murat C."/>
            <person name="Riley R."/>
            <person name="Ohm R."/>
            <person name="Sun H."/>
            <person name="Tunlid A."/>
            <person name="Henrissat B."/>
            <person name="Grigoriev I.V."/>
            <person name="Hibbett D.S."/>
            <person name="Martin F."/>
        </authorList>
    </citation>
    <scope>NUCLEOTIDE SEQUENCE [LARGE SCALE GENOMIC DNA]</scope>
    <source>
        <strain evidence="9">F 1598</strain>
    </source>
</reference>
<feature type="region of interest" description="Disordered" evidence="5">
    <location>
        <begin position="363"/>
        <end position="400"/>
    </location>
</feature>
<evidence type="ECO:0000256" key="1">
    <source>
        <dbReference type="ARBA" id="ARBA00004267"/>
    </source>
</evidence>
<feature type="compositionally biased region" description="Polar residues" evidence="5">
    <location>
        <begin position="1"/>
        <end position="10"/>
    </location>
</feature>
<dbReference type="AlphaFoldDB" id="A0A0C3CGW8"/>
<feature type="region of interest" description="Disordered" evidence="5">
    <location>
        <begin position="931"/>
        <end position="964"/>
    </location>
</feature>
<feature type="compositionally biased region" description="Polar residues" evidence="5">
    <location>
        <begin position="267"/>
        <end position="287"/>
    </location>
</feature>
<dbReference type="EMBL" id="KN832975">
    <property type="protein sequence ID" value="KIM88997.1"/>
    <property type="molecule type" value="Genomic_DNA"/>
</dbReference>
<evidence type="ECO:0000256" key="5">
    <source>
        <dbReference type="SAM" id="MobiDB-lite"/>
    </source>
</evidence>
<keyword evidence="9" id="KW-1185">Reference proteome</keyword>
<evidence type="ECO:0008006" key="10">
    <source>
        <dbReference type="Google" id="ProtNLM"/>
    </source>
</evidence>
<feature type="compositionally biased region" description="Basic and acidic residues" evidence="5">
    <location>
        <begin position="44"/>
        <end position="53"/>
    </location>
</feature>
<feature type="compositionally biased region" description="Basic residues" evidence="5">
    <location>
        <begin position="955"/>
        <end position="964"/>
    </location>
</feature>
<feature type="coiled-coil region" evidence="4">
    <location>
        <begin position="446"/>
        <end position="487"/>
    </location>
</feature>
<evidence type="ECO:0000256" key="3">
    <source>
        <dbReference type="ARBA" id="ARBA00023212"/>
    </source>
</evidence>